<keyword evidence="3" id="KW-1185">Reference proteome</keyword>
<accession>A0AAD6WPP6</accession>
<dbReference type="InterPro" id="IPR036047">
    <property type="entry name" value="F-box-like_dom_sf"/>
</dbReference>
<dbReference type="AlphaFoldDB" id="A0AAD6WPP6"/>
<evidence type="ECO:0008006" key="4">
    <source>
        <dbReference type="Google" id="ProtNLM"/>
    </source>
</evidence>
<dbReference type="Proteomes" id="UP001218188">
    <property type="component" value="Unassembled WGS sequence"/>
</dbReference>
<organism evidence="2 3">
    <name type="scientific">Mycena alexandri</name>
    <dbReference type="NCBI Taxonomy" id="1745969"/>
    <lineage>
        <taxon>Eukaryota</taxon>
        <taxon>Fungi</taxon>
        <taxon>Dikarya</taxon>
        <taxon>Basidiomycota</taxon>
        <taxon>Agaricomycotina</taxon>
        <taxon>Agaricomycetes</taxon>
        <taxon>Agaricomycetidae</taxon>
        <taxon>Agaricales</taxon>
        <taxon>Marasmiineae</taxon>
        <taxon>Mycenaceae</taxon>
        <taxon>Mycena</taxon>
    </lineage>
</organism>
<protein>
    <recommendedName>
        <fullName evidence="4">F-box domain-containing protein</fullName>
    </recommendedName>
</protein>
<evidence type="ECO:0000313" key="3">
    <source>
        <dbReference type="Proteomes" id="UP001218188"/>
    </source>
</evidence>
<gene>
    <name evidence="2" type="ORF">C8F04DRAFT_1403555</name>
</gene>
<proteinExistence type="predicted"/>
<dbReference type="SUPFAM" id="SSF52047">
    <property type="entry name" value="RNI-like"/>
    <property type="match status" value="1"/>
</dbReference>
<comment type="caution">
    <text evidence="2">The sequence shown here is derived from an EMBL/GenBank/DDBJ whole genome shotgun (WGS) entry which is preliminary data.</text>
</comment>
<keyword evidence="1" id="KW-0175">Coiled coil</keyword>
<evidence type="ECO:0000313" key="2">
    <source>
        <dbReference type="EMBL" id="KAJ7020632.1"/>
    </source>
</evidence>
<name>A0AAD6WPP6_9AGAR</name>
<evidence type="ECO:0000256" key="1">
    <source>
        <dbReference type="SAM" id="Coils"/>
    </source>
</evidence>
<dbReference type="EMBL" id="JARJCM010000257">
    <property type="protein sequence ID" value="KAJ7020632.1"/>
    <property type="molecule type" value="Genomic_DNA"/>
</dbReference>
<sequence>MASLEAALDKLREERNALNIEIRRHQLRNMPLEVLSLIFTFTLRPYHAVPEPAPWSISAVCTRWRNTVISQPCFWTSFDIQFPHKGITTFRLETQLARSGTQPLKIQLLCEDNKYSARERSIIKILAQYSFRWKTMSLSGPAALYSDLQGRLRHLPLLRKLGVEMVHESTEAPTLAIFYNAPLLQQVSATRSQLRYPFWGGISPLSMVLPWSQLLRYRGSNTWARHLYSLSNAANLVDCSLEVADTSAIPQTPIFLPRIRRLSVSNSRFLMSLEVPALLELYCNATPALTSFLRRQQCQLKILVLWQAPFSSTPIETTVLSSILDAVPTVKKLGLLLRISADFARDFSSRLNMAPALEHLSAVFEEVRMGEANDLSNYFMQAIESRRKVGRLSSLNLAGHDFPPSKSESEERMKTLLVHGLEFEHFSSVETLSRALIPSELRLLSTSMVVNYLENIFLLSVGALGSNF</sequence>
<reference evidence="2" key="1">
    <citation type="submission" date="2023-03" db="EMBL/GenBank/DDBJ databases">
        <title>Massive genome expansion in bonnet fungi (Mycena s.s.) driven by repeated elements and novel gene families across ecological guilds.</title>
        <authorList>
            <consortium name="Lawrence Berkeley National Laboratory"/>
            <person name="Harder C.B."/>
            <person name="Miyauchi S."/>
            <person name="Viragh M."/>
            <person name="Kuo A."/>
            <person name="Thoen E."/>
            <person name="Andreopoulos B."/>
            <person name="Lu D."/>
            <person name="Skrede I."/>
            <person name="Drula E."/>
            <person name="Henrissat B."/>
            <person name="Morin E."/>
            <person name="Kohler A."/>
            <person name="Barry K."/>
            <person name="LaButti K."/>
            <person name="Morin E."/>
            <person name="Salamov A."/>
            <person name="Lipzen A."/>
            <person name="Mereny Z."/>
            <person name="Hegedus B."/>
            <person name="Baldrian P."/>
            <person name="Stursova M."/>
            <person name="Weitz H."/>
            <person name="Taylor A."/>
            <person name="Grigoriev I.V."/>
            <person name="Nagy L.G."/>
            <person name="Martin F."/>
            <person name="Kauserud H."/>
        </authorList>
    </citation>
    <scope>NUCLEOTIDE SEQUENCE</scope>
    <source>
        <strain evidence="2">CBHHK200</strain>
    </source>
</reference>
<feature type="coiled-coil region" evidence="1">
    <location>
        <begin position="1"/>
        <end position="28"/>
    </location>
</feature>
<dbReference type="SUPFAM" id="SSF81383">
    <property type="entry name" value="F-box domain"/>
    <property type="match status" value="1"/>
</dbReference>